<sequence length="95" mass="10182">MTRLHATEGLTRLDTNMRLSECDDRLLRCLIAADGVGELDDLQTRPGTGCAICAGINLFRCPGPHVFSPPSGPALWSIVVALGQQHLLGLGKDRT</sequence>
<reference evidence="2" key="1">
    <citation type="journal article" date="2017" name="Genome Biol.">
        <title>Comparative genomics reveals high biological diversity and specific adaptations in the industrially and medically important fungal genus Aspergillus.</title>
        <authorList>
            <person name="de Vries R.P."/>
            <person name="Riley R."/>
            <person name="Wiebenga A."/>
            <person name="Aguilar-Osorio G."/>
            <person name="Amillis S."/>
            <person name="Uchima C.A."/>
            <person name="Anderluh G."/>
            <person name="Asadollahi M."/>
            <person name="Askin M."/>
            <person name="Barry K."/>
            <person name="Battaglia E."/>
            <person name="Bayram O."/>
            <person name="Benocci T."/>
            <person name="Braus-Stromeyer S.A."/>
            <person name="Caldana C."/>
            <person name="Canovas D."/>
            <person name="Cerqueira G.C."/>
            <person name="Chen F."/>
            <person name="Chen W."/>
            <person name="Choi C."/>
            <person name="Clum A."/>
            <person name="Dos Santos R.A."/>
            <person name="Damasio A.R."/>
            <person name="Diallinas G."/>
            <person name="Emri T."/>
            <person name="Fekete E."/>
            <person name="Flipphi M."/>
            <person name="Freyberg S."/>
            <person name="Gallo A."/>
            <person name="Gournas C."/>
            <person name="Habgood R."/>
            <person name="Hainaut M."/>
            <person name="Harispe M.L."/>
            <person name="Henrissat B."/>
            <person name="Hilden K.S."/>
            <person name="Hope R."/>
            <person name="Hossain A."/>
            <person name="Karabika E."/>
            <person name="Karaffa L."/>
            <person name="Karanyi Z."/>
            <person name="Krasevec N."/>
            <person name="Kuo A."/>
            <person name="Kusch H."/>
            <person name="LaButti K."/>
            <person name="Lagendijk E.L."/>
            <person name="Lapidus A."/>
            <person name="Levasseur A."/>
            <person name="Lindquist E."/>
            <person name="Lipzen A."/>
            <person name="Logrieco A.F."/>
            <person name="MacCabe A."/>
            <person name="Maekelae M.R."/>
            <person name="Malavazi I."/>
            <person name="Melin P."/>
            <person name="Meyer V."/>
            <person name="Mielnichuk N."/>
            <person name="Miskei M."/>
            <person name="Molnar A.P."/>
            <person name="Mule G."/>
            <person name="Ngan C.Y."/>
            <person name="Orejas M."/>
            <person name="Orosz E."/>
            <person name="Ouedraogo J.P."/>
            <person name="Overkamp K.M."/>
            <person name="Park H.-S."/>
            <person name="Perrone G."/>
            <person name="Piumi F."/>
            <person name="Punt P.J."/>
            <person name="Ram A.F."/>
            <person name="Ramon A."/>
            <person name="Rauscher S."/>
            <person name="Record E."/>
            <person name="Riano-Pachon D.M."/>
            <person name="Robert V."/>
            <person name="Roehrig J."/>
            <person name="Ruller R."/>
            <person name="Salamov A."/>
            <person name="Salih N.S."/>
            <person name="Samson R.A."/>
            <person name="Sandor E."/>
            <person name="Sanguinetti M."/>
            <person name="Schuetze T."/>
            <person name="Sepcic K."/>
            <person name="Shelest E."/>
            <person name="Sherlock G."/>
            <person name="Sophianopoulou V."/>
            <person name="Squina F.M."/>
            <person name="Sun H."/>
            <person name="Susca A."/>
            <person name="Todd R.B."/>
            <person name="Tsang A."/>
            <person name="Unkles S.E."/>
            <person name="van de Wiele N."/>
            <person name="van Rossen-Uffink D."/>
            <person name="Oliveira J.V."/>
            <person name="Vesth T.C."/>
            <person name="Visser J."/>
            <person name="Yu J.-H."/>
            <person name="Zhou M."/>
            <person name="Andersen M.R."/>
            <person name="Archer D.B."/>
            <person name="Baker S.E."/>
            <person name="Benoit I."/>
            <person name="Brakhage A.A."/>
            <person name="Braus G.H."/>
            <person name="Fischer R."/>
            <person name="Frisvad J.C."/>
            <person name="Goldman G.H."/>
            <person name="Houbraken J."/>
            <person name="Oakley B."/>
            <person name="Pocsi I."/>
            <person name="Scazzocchio C."/>
            <person name="Seiboth B."/>
            <person name="vanKuyk P.A."/>
            <person name="Wortman J."/>
            <person name="Dyer P.S."/>
            <person name="Grigoriev I.V."/>
        </authorList>
    </citation>
    <scope>NUCLEOTIDE SEQUENCE [LARGE SCALE GENOMIC DNA]</scope>
    <source>
        <strain evidence="2">CBS 106.47</strain>
    </source>
</reference>
<dbReference type="EMBL" id="KV878290">
    <property type="protein sequence ID" value="OJZ79569.1"/>
    <property type="molecule type" value="Genomic_DNA"/>
</dbReference>
<dbReference type="Proteomes" id="UP000184063">
    <property type="component" value="Unassembled WGS sequence"/>
</dbReference>
<evidence type="ECO:0000313" key="1">
    <source>
        <dbReference type="EMBL" id="OJZ79569.1"/>
    </source>
</evidence>
<accession>A0A1M3SYI3</accession>
<gene>
    <name evidence="1" type="ORF">ASPFODRAFT_54984</name>
</gene>
<dbReference type="VEuPathDB" id="FungiDB:ASPFODRAFT_54984"/>
<evidence type="ECO:0000313" key="2">
    <source>
        <dbReference type="Proteomes" id="UP000184063"/>
    </source>
</evidence>
<protein>
    <submittedName>
        <fullName evidence="1">Uncharacterized protein</fullName>
    </submittedName>
</protein>
<proteinExistence type="predicted"/>
<organism evidence="1 2">
    <name type="scientific">Aspergillus luchuensis (strain CBS 106.47)</name>
    <dbReference type="NCBI Taxonomy" id="1137211"/>
    <lineage>
        <taxon>Eukaryota</taxon>
        <taxon>Fungi</taxon>
        <taxon>Dikarya</taxon>
        <taxon>Ascomycota</taxon>
        <taxon>Pezizomycotina</taxon>
        <taxon>Eurotiomycetes</taxon>
        <taxon>Eurotiomycetidae</taxon>
        <taxon>Eurotiales</taxon>
        <taxon>Aspergillaceae</taxon>
        <taxon>Aspergillus</taxon>
        <taxon>Aspergillus subgen. Circumdati</taxon>
    </lineage>
</organism>
<name>A0A1M3SYI3_ASPLC</name>
<dbReference type="AlphaFoldDB" id="A0A1M3SYI3"/>
<feature type="non-terminal residue" evidence="1">
    <location>
        <position position="95"/>
    </location>
</feature>